<evidence type="ECO:0000313" key="3">
    <source>
        <dbReference type="EMBL" id="MDP1447138.1"/>
    </source>
</evidence>
<dbReference type="PANTHER" id="PTHR32309">
    <property type="entry name" value="TYROSINE-PROTEIN KINASE"/>
    <property type="match status" value="1"/>
</dbReference>
<gene>
    <name evidence="3" type="ORF">Q8G51_04705</name>
</gene>
<protein>
    <submittedName>
        <fullName evidence="3">Capsule biosynthesis protein</fullName>
    </submittedName>
</protein>
<reference evidence="3" key="1">
    <citation type="submission" date="2023-07" db="EMBL/GenBank/DDBJ databases">
        <title>Dynamics of blaOXA-23 gene transmission in Acinetobacter spp. from contaminated veterinary surfaces.</title>
        <authorList>
            <person name="Moreira Da Silva J."/>
            <person name="Menezes J."/>
            <person name="Fernandes L."/>
            <person name="Marques C."/>
            <person name="Amaral A."/>
            <person name="Timofte D."/>
            <person name="Pomba C."/>
        </authorList>
    </citation>
    <scope>NUCLEOTIDE SEQUENCE</scope>
    <source>
        <strain evidence="3">CMVB11Z4A1</strain>
    </source>
</reference>
<comment type="caution">
    <text evidence="3">The sequence shown here is derived from an EMBL/GenBank/DDBJ whole genome shotgun (WGS) entry which is preliminary data.</text>
</comment>
<sequence>MAFSKDRFESSSVLLVKQVADAQVSSNSGLGTLLGVANTSREDAQILKEYISSRDMIERLDKQLNLRHEFSAVHDPVFALAKDASIEELVDYFNKMIKVELDEQTMMLHVKAQGFSPIFSLKLNNALLKESDYFINHISKNIAEEQQLFAQKQYDEAKEQLDDAREAVTQYQNENEIFDPELQAKAVSTLISGLQTNLAQLKTEERTLLSYLTPEAPQVIALKSQIESVEKQIETESSKLTSPSSQKLNQNVADFEALKQQVIFATDLYKISLASLEKARLEASRKLKKLVVIAEPRLAEDALYPRKIYISITSFILLNIVFGIGLLIHSIVREHRE</sequence>
<proteinExistence type="predicted"/>
<dbReference type="GO" id="GO:0004713">
    <property type="term" value="F:protein tyrosine kinase activity"/>
    <property type="evidence" value="ECO:0007669"/>
    <property type="project" value="TreeGrafter"/>
</dbReference>
<evidence type="ECO:0000256" key="2">
    <source>
        <dbReference type="SAM" id="Phobius"/>
    </source>
</evidence>
<organism evidence="3 4">
    <name type="scientific">Acinetobacter lwoffii</name>
    <dbReference type="NCBI Taxonomy" id="28090"/>
    <lineage>
        <taxon>Bacteria</taxon>
        <taxon>Pseudomonadati</taxon>
        <taxon>Pseudomonadota</taxon>
        <taxon>Gammaproteobacteria</taxon>
        <taxon>Moraxellales</taxon>
        <taxon>Moraxellaceae</taxon>
        <taxon>Acinetobacter</taxon>
    </lineage>
</organism>
<dbReference type="RefSeq" id="WP_305157721.1">
    <property type="nucleotide sequence ID" value="NZ_JAUUUQ010000031.1"/>
</dbReference>
<dbReference type="EMBL" id="JAUUUS010000031">
    <property type="protein sequence ID" value="MDP1447138.1"/>
    <property type="molecule type" value="Genomic_DNA"/>
</dbReference>
<dbReference type="PANTHER" id="PTHR32309:SF13">
    <property type="entry name" value="FERRIC ENTEROBACTIN TRANSPORT PROTEIN FEPE"/>
    <property type="match status" value="1"/>
</dbReference>
<keyword evidence="2" id="KW-1133">Transmembrane helix</keyword>
<dbReference type="InterPro" id="IPR050445">
    <property type="entry name" value="Bact_polysacc_biosynth/exp"/>
</dbReference>
<evidence type="ECO:0000313" key="4">
    <source>
        <dbReference type="Proteomes" id="UP001242129"/>
    </source>
</evidence>
<name>A0AAW8AUP4_ACILW</name>
<dbReference type="AlphaFoldDB" id="A0AAW8AUP4"/>
<keyword evidence="1" id="KW-0175">Coiled coil</keyword>
<feature type="transmembrane region" description="Helical" evidence="2">
    <location>
        <begin position="308"/>
        <end position="332"/>
    </location>
</feature>
<dbReference type="GO" id="GO:0005886">
    <property type="term" value="C:plasma membrane"/>
    <property type="evidence" value="ECO:0007669"/>
    <property type="project" value="TreeGrafter"/>
</dbReference>
<accession>A0AAW8AUP4</accession>
<evidence type="ECO:0000256" key="1">
    <source>
        <dbReference type="SAM" id="Coils"/>
    </source>
</evidence>
<dbReference type="Proteomes" id="UP001242129">
    <property type="component" value="Unassembled WGS sequence"/>
</dbReference>
<feature type="coiled-coil region" evidence="1">
    <location>
        <begin position="140"/>
        <end position="174"/>
    </location>
</feature>
<keyword evidence="2" id="KW-0472">Membrane</keyword>
<keyword evidence="2" id="KW-0812">Transmembrane</keyword>